<reference evidence="1 2" key="1">
    <citation type="submission" date="2020-08" db="EMBL/GenBank/DDBJ databases">
        <title>Genomic Encyclopedia of Type Strains, Phase IV (KMG-IV): sequencing the most valuable type-strain genomes for metagenomic binning, comparative biology and taxonomic classification.</title>
        <authorList>
            <person name="Goeker M."/>
        </authorList>
    </citation>
    <scope>NUCLEOTIDE SEQUENCE [LARGE SCALE GENOMIC DNA]</scope>
    <source>
        <strain evidence="1 2">DSM 7465</strain>
    </source>
</reference>
<dbReference type="Proteomes" id="UP000575068">
    <property type="component" value="Unassembled WGS sequence"/>
</dbReference>
<organism evidence="1 2">
    <name type="scientific">Rhizorhapis suberifaciens</name>
    <name type="common">corky root of lettuce</name>
    <dbReference type="NCBI Taxonomy" id="13656"/>
    <lineage>
        <taxon>Bacteria</taxon>
        <taxon>Pseudomonadati</taxon>
        <taxon>Pseudomonadota</taxon>
        <taxon>Alphaproteobacteria</taxon>
        <taxon>Sphingomonadales</taxon>
        <taxon>Sphingomonadaceae</taxon>
        <taxon>Rhizorhapis</taxon>
    </lineage>
</organism>
<dbReference type="EMBL" id="JACHOV010000010">
    <property type="protein sequence ID" value="MBB4642378.1"/>
    <property type="molecule type" value="Genomic_DNA"/>
</dbReference>
<keyword evidence="1" id="KW-0808">Transferase</keyword>
<accession>A0A840HXY2</accession>
<dbReference type="PANTHER" id="PTHR23416">
    <property type="entry name" value="SIALIC ACID SYNTHASE-RELATED"/>
    <property type="match status" value="1"/>
</dbReference>
<protein>
    <submittedName>
        <fullName evidence="1">Acetyltransferase-like isoleucine patch superfamily enzyme</fullName>
    </submittedName>
</protein>
<dbReference type="InterPro" id="IPR011004">
    <property type="entry name" value="Trimer_LpxA-like_sf"/>
</dbReference>
<dbReference type="RefSeq" id="WP_184476414.1">
    <property type="nucleotide sequence ID" value="NZ_JACHOV010000010.1"/>
</dbReference>
<keyword evidence="2" id="KW-1185">Reference proteome</keyword>
<evidence type="ECO:0000313" key="1">
    <source>
        <dbReference type="EMBL" id="MBB4642378.1"/>
    </source>
</evidence>
<dbReference type="GO" id="GO:0016740">
    <property type="term" value="F:transferase activity"/>
    <property type="evidence" value="ECO:0007669"/>
    <property type="project" value="UniProtKB-KW"/>
</dbReference>
<comment type="caution">
    <text evidence="1">The sequence shown here is derived from an EMBL/GenBank/DDBJ whole genome shotgun (WGS) entry which is preliminary data.</text>
</comment>
<evidence type="ECO:0000313" key="2">
    <source>
        <dbReference type="Proteomes" id="UP000575068"/>
    </source>
</evidence>
<dbReference type="SUPFAM" id="SSF51161">
    <property type="entry name" value="Trimeric LpxA-like enzymes"/>
    <property type="match status" value="1"/>
</dbReference>
<dbReference type="PANTHER" id="PTHR23416:SF78">
    <property type="entry name" value="LIPOPOLYSACCHARIDE BIOSYNTHESIS O-ACETYL TRANSFERASE WBBJ-RELATED"/>
    <property type="match status" value="1"/>
</dbReference>
<proteinExistence type="predicted"/>
<name>A0A840HXY2_9SPHN</name>
<dbReference type="AlphaFoldDB" id="A0A840HXY2"/>
<gene>
    <name evidence="1" type="ORF">HNQ99_002703</name>
</gene>
<dbReference type="Gene3D" id="2.160.10.10">
    <property type="entry name" value="Hexapeptide repeat proteins"/>
    <property type="match status" value="1"/>
</dbReference>
<dbReference type="InterPro" id="IPR051159">
    <property type="entry name" value="Hexapeptide_acetyltransf"/>
</dbReference>
<sequence>MLRLLRRKVNLASDIQLGDGNKLIRGEFSTIPASVSIQIARGSGNIIDIGEGAKFNGNILIRGDNNKITIGKQCQWKGQIVVKGNGQTVHIGDHSTSRDCYILCQENCNVTIGKWCMFSRQVEVRTTDAHSVIDRQTGERLNGAQSVSIGDHVWIGVGALINKGAFVPSDSIVGAMSFVSRRFDEEGVLIAGVPADIIRRGITWDRSRKKKYKLDQLDHWRN</sequence>